<dbReference type="SUPFAM" id="SSF52317">
    <property type="entry name" value="Class I glutamine amidotransferase-like"/>
    <property type="match status" value="1"/>
</dbReference>
<dbReference type="Gene3D" id="3.40.50.880">
    <property type="match status" value="1"/>
</dbReference>
<organism evidence="2 3">
    <name type="scientific">Magnetospirillum sulfuroxidans</name>
    <dbReference type="NCBI Taxonomy" id="611300"/>
    <lineage>
        <taxon>Bacteria</taxon>
        <taxon>Pseudomonadati</taxon>
        <taxon>Pseudomonadota</taxon>
        <taxon>Alphaproteobacteria</taxon>
        <taxon>Rhodospirillales</taxon>
        <taxon>Rhodospirillaceae</taxon>
        <taxon>Magnetospirillum</taxon>
    </lineage>
</organism>
<dbReference type="PROSITE" id="PS51273">
    <property type="entry name" value="GATASE_TYPE_1"/>
    <property type="match status" value="1"/>
</dbReference>
<dbReference type="PANTHER" id="PTHR42695">
    <property type="entry name" value="GLUTAMINE AMIDOTRANSFERASE YLR126C-RELATED"/>
    <property type="match status" value="1"/>
</dbReference>
<dbReference type="RefSeq" id="WP_211546583.1">
    <property type="nucleotide sequence ID" value="NZ_JAGTUF010000002.1"/>
</dbReference>
<comment type="caution">
    <text evidence="2">The sequence shown here is derived from an EMBL/GenBank/DDBJ whole genome shotgun (WGS) entry which is preliminary data.</text>
</comment>
<evidence type="ECO:0000259" key="1">
    <source>
        <dbReference type="Pfam" id="PF00117"/>
    </source>
</evidence>
<dbReference type="CDD" id="cd01741">
    <property type="entry name" value="GATase1_1"/>
    <property type="match status" value="1"/>
</dbReference>
<dbReference type="InterPro" id="IPR017926">
    <property type="entry name" value="GATASE"/>
</dbReference>
<dbReference type="EMBL" id="JAGTUF010000002">
    <property type="protein sequence ID" value="MBR9971079.1"/>
    <property type="molecule type" value="Genomic_DNA"/>
</dbReference>
<name>A0ABS5I9H2_9PROT</name>
<sequence>MKRCTAIRHVAFEDLDLLEPVLRDRGFDIRVLDAPLGGVAELDPLADDLLVVLGGPIGVYDETDFPFLVPEIELVRRRLDADRPILGLCLGAQIMARALGAKVYPNPNGKEIGWSSLSLTDEAAASPLAGLGTHPVLHWHGDTFDLPRGAIRLASTPVTANQAFSIGQCGLALQFHVEASVAGLERWYVGHVGEIAATAEVSVGQLRAAALTQGMAMQRVGPAMFADWLDQVCA</sequence>
<dbReference type="InterPro" id="IPR029062">
    <property type="entry name" value="Class_I_gatase-like"/>
</dbReference>
<dbReference type="NCBIfam" id="NF005458">
    <property type="entry name" value="PRK07053.1"/>
    <property type="match status" value="1"/>
</dbReference>
<reference evidence="2 3" key="1">
    <citation type="submission" date="2021-04" db="EMBL/GenBank/DDBJ databases">
        <title>Magnetospirillum sulfuroxidans sp. nov., a facultative chemolithoautotrophic sulfur-oxidizing alphaproteobacterium isolated from freshwater sediment and proposals for Paramagetospirillum gen. nov., and Magnetospirillaceae fam. nov.</title>
        <authorList>
            <person name="Koziaeva V."/>
            <person name="Geelhoed J.S."/>
            <person name="Sorokin D.Y."/>
            <person name="Grouzdev D.S."/>
        </authorList>
    </citation>
    <scope>NUCLEOTIDE SEQUENCE [LARGE SCALE GENOMIC DNA]</scope>
    <source>
        <strain evidence="2 3">J10</strain>
    </source>
</reference>
<accession>A0ABS5I9H2</accession>
<keyword evidence="3" id="KW-1185">Reference proteome</keyword>
<evidence type="ECO:0000313" key="3">
    <source>
        <dbReference type="Proteomes" id="UP000680714"/>
    </source>
</evidence>
<dbReference type="PANTHER" id="PTHR42695:SF5">
    <property type="entry name" value="GLUTAMINE AMIDOTRANSFERASE YLR126C-RELATED"/>
    <property type="match status" value="1"/>
</dbReference>
<protein>
    <submittedName>
        <fullName evidence="2">Glutamine amidotransferase</fullName>
    </submittedName>
</protein>
<dbReference type="Proteomes" id="UP000680714">
    <property type="component" value="Unassembled WGS sequence"/>
</dbReference>
<dbReference type="Pfam" id="PF00117">
    <property type="entry name" value="GATase"/>
    <property type="match status" value="1"/>
</dbReference>
<proteinExistence type="predicted"/>
<keyword evidence="2" id="KW-0315">Glutamine amidotransferase</keyword>
<feature type="domain" description="Glutamine amidotransferase" evidence="1">
    <location>
        <begin position="22"/>
        <end position="180"/>
    </location>
</feature>
<gene>
    <name evidence="2" type="ORF">KEC16_05060</name>
</gene>
<evidence type="ECO:0000313" key="2">
    <source>
        <dbReference type="EMBL" id="MBR9971079.1"/>
    </source>
</evidence>
<dbReference type="InterPro" id="IPR044992">
    <property type="entry name" value="ChyE-like"/>
</dbReference>